<dbReference type="Proteomes" id="UP000095192">
    <property type="component" value="Unassembled WGS sequence"/>
</dbReference>
<feature type="compositionally biased region" description="Acidic residues" evidence="1">
    <location>
        <begin position="222"/>
        <end position="231"/>
    </location>
</feature>
<comment type="caution">
    <text evidence="2">The sequence shown here is derived from an EMBL/GenBank/DDBJ whole genome shotgun (WGS) entry which is preliminary data.</text>
</comment>
<keyword evidence="3" id="KW-1185">Reference proteome</keyword>
<organism evidence="2 3">
    <name type="scientific">Cyclospora cayetanensis</name>
    <dbReference type="NCBI Taxonomy" id="88456"/>
    <lineage>
        <taxon>Eukaryota</taxon>
        <taxon>Sar</taxon>
        <taxon>Alveolata</taxon>
        <taxon>Apicomplexa</taxon>
        <taxon>Conoidasida</taxon>
        <taxon>Coccidia</taxon>
        <taxon>Eucoccidiorida</taxon>
        <taxon>Eimeriorina</taxon>
        <taxon>Eimeriidae</taxon>
        <taxon>Cyclospora</taxon>
    </lineage>
</organism>
<feature type="compositionally biased region" description="Polar residues" evidence="1">
    <location>
        <begin position="106"/>
        <end position="117"/>
    </location>
</feature>
<accession>A0A1D3CR94</accession>
<dbReference type="EMBL" id="JROU02002254">
    <property type="protein sequence ID" value="OEH73683.1"/>
    <property type="molecule type" value="Genomic_DNA"/>
</dbReference>
<dbReference type="AlphaFoldDB" id="A0A1D3CR94"/>
<feature type="compositionally biased region" description="Basic and acidic residues" evidence="1">
    <location>
        <begin position="191"/>
        <end position="211"/>
    </location>
</feature>
<gene>
    <name evidence="2" type="ORF">cyc_05245</name>
</gene>
<name>A0A1D3CR94_9EIME</name>
<dbReference type="VEuPathDB" id="ToxoDB:cyc_05245"/>
<protein>
    <submittedName>
        <fullName evidence="2">Uncharacterized protein</fullName>
    </submittedName>
</protein>
<feature type="region of interest" description="Disordered" evidence="1">
    <location>
        <begin position="106"/>
        <end position="127"/>
    </location>
</feature>
<sequence length="262" mass="28174">MHSVTFGWRGTNVALSENKSCFVPARHPEAPPDGSSVFITDAGIGVSTAAGETEGTPAAPFLLPRSQSVATLRRRLKSIAGLSSAIQRQYSIVVPASTLATPAKTVKNTASSTTRSNGLRRLPQPSKPQMLTVYSTPSLFASELDYRDRSSVPFLPSSCLPTLTAKRIELEARAPAIKKTSQIQGVRKPYARTDKAQTPDRRTEVCEEKQRPLSPQCSQDCAEFEAVEDADEKPASQASETKAMPQSVAGHDGMETSATQQL</sequence>
<evidence type="ECO:0000313" key="3">
    <source>
        <dbReference type="Proteomes" id="UP000095192"/>
    </source>
</evidence>
<evidence type="ECO:0000313" key="2">
    <source>
        <dbReference type="EMBL" id="OEH73683.1"/>
    </source>
</evidence>
<feature type="region of interest" description="Disordered" evidence="1">
    <location>
        <begin position="181"/>
        <end position="262"/>
    </location>
</feature>
<proteinExistence type="predicted"/>
<reference evidence="2 3" key="1">
    <citation type="journal article" date="2016" name="BMC Genomics">
        <title>Comparative genomics reveals Cyclospora cayetanensis possesses coccidia-like metabolism and invasion components but unique surface antigens.</title>
        <authorList>
            <person name="Liu S."/>
            <person name="Wang L."/>
            <person name="Zheng H."/>
            <person name="Xu Z."/>
            <person name="Roellig D.M."/>
            <person name="Li N."/>
            <person name="Frace M.A."/>
            <person name="Tang K."/>
            <person name="Arrowood M.J."/>
            <person name="Moss D.M."/>
            <person name="Zhang L."/>
            <person name="Feng Y."/>
            <person name="Xiao L."/>
        </authorList>
    </citation>
    <scope>NUCLEOTIDE SEQUENCE [LARGE SCALE GENOMIC DNA]</scope>
    <source>
        <strain evidence="2 3">CHN_HEN01</strain>
    </source>
</reference>
<evidence type="ECO:0000256" key="1">
    <source>
        <dbReference type="SAM" id="MobiDB-lite"/>
    </source>
</evidence>
<dbReference type="InParanoid" id="A0A1D3CR94"/>